<organism evidence="1 2">
    <name type="scientific">Ectopseudomonas mendocina</name>
    <name type="common">Pseudomonas mendocina</name>
    <dbReference type="NCBI Taxonomy" id="300"/>
    <lineage>
        <taxon>Bacteria</taxon>
        <taxon>Pseudomonadati</taxon>
        <taxon>Pseudomonadota</taxon>
        <taxon>Gammaproteobacteria</taxon>
        <taxon>Pseudomonadales</taxon>
        <taxon>Pseudomonadaceae</taxon>
        <taxon>Ectopseudomonas</taxon>
    </lineage>
</organism>
<dbReference type="EMBL" id="CP148074">
    <property type="protein sequence ID" value="WXL27762.1"/>
    <property type="molecule type" value="Genomic_DNA"/>
</dbReference>
<name>A0ABZ2RNC7_ECTME</name>
<dbReference type="PANTHER" id="PTHR35191">
    <property type="entry name" value="PROPHAGE SIDE TAIL FIBER PROTEIN HOMOLOG STFQ-RELATED"/>
    <property type="match status" value="1"/>
</dbReference>
<gene>
    <name evidence="1" type="ORF">WG219_10045</name>
</gene>
<dbReference type="PANTHER" id="PTHR35191:SF1">
    <property type="entry name" value="PROPHAGE SIDE TAIL FIBER PROTEIN HOMOLOG STFQ-RELATED"/>
    <property type="match status" value="1"/>
</dbReference>
<accession>A0ABZ2RNC7</accession>
<dbReference type="InterPro" id="IPR051934">
    <property type="entry name" value="Phage_Tail_Fiber_Structural"/>
</dbReference>
<proteinExistence type="predicted"/>
<evidence type="ECO:0000313" key="1">
    <source>
        <dbReference type="EMBL" id="WXL27762.1"/>
    </source>
</evidence>
<evidence type="ECO:0008006" key="3">
    <source>
        <dbReference type="Google" id="ProtNLM"/>
    </source>
</evidence>
<dbReference type="Proteomes" id="UP001476583">
    <property type="component" value="Chromosome"/>
</dbReference>
<reference evidence="1 2" key="1">
    <citation type="submission" date="2024-03" db="EMBL/GenBank/DDBJ databases">
        <title>Complete genome of BD2.</title>
        <authorList>
            <person name="Cao G."/>
        </authorList>
    </citation>
    <scope>NUCLEOTIDE SEQUENCE [LARGE SCALE GENOMIC DNA]</scope>
    <source>
        <strain evidence="1 2">BD2</strain>
    </source>
</reference>
<protein>
    <recommendedName>
        <fullName evidence="3">Tail fiber protein</fullName>
    </recommendedName>
</protein>
<sequence>MTQRYINNYASALVGDVSVGDALLVVASSAGLPVLAAGDHFLLTLIKQDGNGNETAWEVVKVTSWNGTTLTISRAQEGTKARLWLDGSLIEARLTAGGMDGKQDLIALSTAGQFYAGDKTWRDLSSAVLAVILSGLQTGANSPISATDGLLAGIAKLQAQISARAPLASASLTGTPTAPTPALGTNTNQIATMAAVQAAIAALVSSSPAALDTLKELAAALGNDPNFATTMVNALAGKLGISANAVSASKLVAARTISLVGDVIGSISTDLSGNVSMATSMNDSGWLTPTLVNSFTLSGMAEPLRFRRFGGRGTLMGQFKRVDAPTFGLQAMTLPAGYRPDKYVPIICTVYSDNLQWKLGDLALSTDGRLTIGLLGVPASANASWAFCASYEVAS</sequence>
<evidence type="ECO:0000313" key="2">
    <source>
        <dbReference type="Proteomes" id="UP001476583"/>
    </source>
</evidence>
<keyword evidence="2" id="KW-1185">Reference proteome</keyword>